<evidence type="ECO:0000313" key="1">
    <source>
        <dbReference type="EMBL" id="XCN28143.1"/>
    </source>
</evidence>
<accession>A0AAU8KXQ2</accession>
<organism evidence="1">
    <name type="scientific">Pantoea phage Survivor</name>
    <dbReference type="NCBI Taxonomy" id="3232176"/>
    <lineage>
        <taxon>Viruses</taxon>
        <taxon>Duplodnaviria</taxon>
        <taxon>Heunggongvirae</taxon>
        <taxon>Uroviricota</taxon>
        <taxon>Caudoviricetes</taxon>
    </lineage>
</organism>
<dbReference type="EMBL" id="PP885733">
    <property type="protein sequence ID" value="XCN28143.1"/>
    <property type="molecule type" value="Genomic_DNA"/>
</dbReference>
<protein>
    <submittedName>
        <fullName evidence="1">Uncharacterized protein</fullName>
    </submittedName>
</protein>
<name>A0AAU8KXQ2_9CAUD</name>
<sequence>MKELINFVLELSTAIELARHDPIDRSVSFRGLEFDFSESGTCWVKLNDEQVGTIETDPDEIKVDIYSPNTVRTIKSTRFQVVESRTLGSKVTMQVLEDFLEMIYTGEDAVQCIIRETRPKKQKPASEPEPMYTSGFLLTQKWLKYKYTAEENTGLTYAQWLVKYLELGDLATHLTTPGAYNLTDMDIIKISGSLGYLPTPAEEFYRTMAKELYDMSILNEQELQLFGSYLKPKDEE</sequence>
<proteinExistence type="predicted"/>
<reference evidence="1" key="1">
    <citation type="submission" date="2024-06" db="EMBL/GenBank/DDBJ databases">
        <authorList>
            <person name="Gannavaram S."/>
            <person name="Nemani S."/>
            <person name="Datta M."/>
            <person name="Picchiottino A."/>
            <person name="Mereddy A."/>
            <person name="Gannavaram N."/>
            <person name="Honeycutt C."/>
            <person name="Tran D."/>
            <person name="Choi K."/>
            <person name="Srinivasan K."/>
            <person name="Johnson A."/>
        </authorList>
    </citation>
    <scope>NUCLEOTIDE SEQUENCE</scope>
</reference>